<feature type="transmembrane region" description="Helical" evidence="1">
    <location>
        <begin position="277"/>
        <end position="296"/>
    </location>
</feature>
<comment type="caution">
    <text evidence="2">The sequence shown here is derived from an EMBL/GenBank/DDBJ whole genome shotgun (WGS) entry which is preliminary data.</text>
</comment>
<dbReference type="RefSeq" id="WP_199574888.1">
    <property type="nucleotide sequence ID" value="NZ_JAENBO010000001.1"/>
</dbReference>
<accession>A0ABS0ZH60</accession>
<feature type="transmembrane region" description="Helical" evidence="1">
    <location>
        <begin position="234"/>
        <end position="265"/>
    </location>
</feature>
<evidence type="ECO:0000313" key="3">
    <source>
        <dbReference type="Proteomes" id="UP000653045"/>
    </source>
</evidence>
<keyword evidence="1" id="KW-0472">Membrane</keyword>
<keyword evidence="3" id="KW-1185">Reference proteome</keyword>
<feature type="transmembrane region" description="Helical" evidence="1">
    <location>
        <begin position="394"/>
        <end position="415"/>
    </location>
</feature>
<feature type="transmembrane region" description="Helical" evidence="1">
    <location>
        <begin position="14"/>
        <end position="36"/>
    </location>
</feature>
<feature type="transmembrane region" description="Helical" evidence="1">
    <location>
        <begin position="120"/>
        <end position="141"/>
    </location>
</feature>
<evidence type="ECO:0000256" key="1">
    <source>
        <dbReference type="SAM" id="Phobius"/>
    </source>
</evidence>
<organism evidence="2 3">
    <name type="scientific">Streptococcus pacificus</name>
    <dbReference type="NCBI Taxonomy" id="2740577"/>
    <lineage>
        <taxon>Bacteria</taxon>
        <taxon>Bacillati</taxon>
        <taxon>Bacillota</taxon>
        <taxon>Bacilli</taxon>
        <taxon>Lactobacillales</taxon>
        <taxon>Streptococcaceae</taxon>
        <taxon>Streptococcus</taxon>
    </lineage>
</organism>
<feature type="transmembrane region" description="Helical" evidence="1">
    <location>
        <begin position="184"/>
        <end position="214"/>
    </location>
</feature>
<proteinExistence type="predicted"/>
<reference evidence="2 3" key="1">
    <citation type="journal article" date="2021" name="Int. J. Syst. Evol. Microbiol.">
        <title>Streptococcus vicugnae sp. nov., isolated from faeces of alpacas (Vicugna pacos) and cattle (Bos taurus), Streptococcus zalophi sp. nov., and Streptococcus pacificus sp. nov., isolated from respiratory tract of California sea lions (Zalophus californianus).</title>
        <authorList>
            <person name="Volokhov D.V."/>
            <person name="Zagorodnyaya T.A."/>
            <person name="Shen Z."/>
            <person name="Blom J."/>
            <person name="Furtak V.A."/>
            <person name="Eisenberg T."/>
            <person name="Fan P."/>
            <person name="Jeong K.C."/>
            <person name="Gao Y."/>
            <person name="Zhang S."/>
            <person name="Amselle M."/>
        </authorList>
    </citation>
    <scope>NUCLEOTIDE SEQUENCE [LARGE SCALE GENOMIC DNA]</scope>
    <source>
        <strain evidence="2 3">CSL7591</strain>
    </source>
</reference>
<keyword evidence="1" id="KW-0812">Transmembrane</keyword>
<name>A0ABS0ZH60_9STRE</name>
<keyword evidence="1" id="KW-1133">Transmembrane helix</keyword>
<feature type="transmembrane region" description="Helical" evidence="1">
    <location>
        <begin position="455"/>
        <end position="473"/>
    </location>
</feature>
<sequence>MDIFKIFFKTKDKFLTSVLVSLTFLLLISGLSSIFLRQPATWYDEEIHYVRSIQIANGDILKTQKQDNTKYGGKISQTQNEFITKAFNSKLFDKEIEAIEPNWMEDYASIRSNDKSIYKVSVTAVSYMPFQYFPFSFIVLINKVLHLSVTSEFILMRLSGFLVSFVLLILAIRIIPFGKLTLSLIALCPPFFLSMSSVTADSFVFGITSLFIAYSLSLIYKSIQRTDRITKNEIIIYSLISLGLIFAKPPAFLLVALTIPVIIVGLHNKVLTKKQSLYLLSLILFLAFITLLWLFIVRNVDSSHYFGVAADISKQVAFLKSNPKTVLILLVKEISNYNFFGMQLGYADSANYMQLPMLSSFFIVISVTLSTLISDNVIEYDNSWNKKFVFFFNAYKIIGFLVIVAITFLLLYLQFTPVAAPQIDGVQPRYFLPYWLLLLSIAPKKINTNKKTIMFIVLSGLVPLIYYFIFLFIQL</sequence>
<dbReference type="InterPro" id="IPR018674">
    <property type="entry name" value="DUF2142_membrane"/>
</dbReference>
<dbReference type="Pfam" id="PF09913">
    <property type="entry name" value="DUF2142"/>
    <property type="match status" value="1"/>
</dbReference>
<dbReference type="Proteomes" id="UP000653045">
    <property type="component" value="Unassembled WGS sequence"/>
</dbReference>
<feature type="transmembrane region" description="Helical" evidence="1">
    <location>
        <begin position="153"/>
        <end position="172"/>
    </location>
</feature>
<dbReference type="EMBL" id="JAENBO010000001">
    <property type="protein sequence ID" value="MBJ8325329.1"/>
    <property type="molecule type" value="Genomic_DNA"/>
</dbReference>
<gene>
    <name evidence="2" type="ORF">JHK62_01370</name>
</gene>
<protein>
    <submittedName>
        <fullName evidence="2">DUF2142 domain-containing protein</fullName>
    </submittedName>
</protein>
<evidence type="ECO:0000313" key="2">
    <source>
        <dbReference type="EMBL" id="MBJ8325329.1"/>
    </source>
</evidence>
<feature type="transmembrane region" description="Helical" evidence="1">
    <location>
        <begin position="352"/>
        <end position="373"/>
    </location>
</feature>